<accession>A0AAV5V6D5</accession>
<sequence length="415" mass="47358">VERWQRTIAVRFRLYYGRDDATEWTDRVCPLRPLDIAHYRVGPLLAALTGEYSNLISLGRITTDDVIGGLETHRFRVVVDTVALNSRPEVPQFLFDCASRSVQVGDVKRSRHLLPKEISSLCSPYLHSLFYGNFTDRHSDSIPLSLVDNISDIYVCTALSLVIIRPTMYLFHYSITNIHGWIVGLFDWRFLPKHLLELLCISDRLSFETLYKKLVELAVKIASFEINSIDLAVEFTEITRSTGVLTQHVSRYPIVSDLETMKGASSSAYAVIFDQAISHVEEHRPRRYKLTFSFEAGKIECEIFNEIGSVWSACYDFWGYLPLDSVDTVTDVDGIEGIPFAGATSFQNDDCADGIYFENLLFHEESNWLLVRDNGFLRFVEVKERDNAYNVIGVVLMGIEHIRTPAKMDLHFSVI</sequence>
<protein>
    <recommendedName>
        <fullName evidence="3">F-box domain-containing protein</fullName>
    </recommendedName>
</protein>
<proteinExistence type="predicted"/>
<evidence type="ECO:0000313" key="2">
    <source>
        <dbReference type="Proteomes" id="UP001432322"/>
    </source>
</evidence>
<dbReference type="AlphaFoldDB" id="A0AAV5V6D5"/>
<organism evidence="1 2">
    <name type="scientific">Pristionchus fissidentatus</name>
    <dbReference type="NCBI Taxonomy" id="1538716"/>
    <lineage>
        <taxon>Eukaryota</taxon>
        <taxon>Metazoa</taxon>
        <taxon>Ecdysozoa</taxon>
        <taxon>Nematoda</taxon>
        <taxon>Chromadorea</taxon>
        <taxon>Rhabditida</taxon>
        <taxon>Rhabditina</taxon>
        <taxon>Diplogasteromorpha</taxon>
        <taxon>Diplogasteroidea</taxon>
        <taxon>Neodiplogasteridae</taxon>
        <taxon>Pristionchus</taxon>
    </lineage>
</organism>
<evidence type="ECO:0000313" key="1">
    <source>
        <dbReference type="EMBL" id="GMT14936.1"/>
    </source>
</evidence>
<name>A0AAV5V6D5_9BILA</name>
<keyword evidence="2" id="KW-1185">Reference proteome</keyword>
<evidence type="ECO:0008006" key="3">
    <source>
        <dbReference type="Google" id="ProtNLM"/>
    </source>
</evidence>
<reference evidence="1" key="1">
    <citation type="submission" date="2023-10" db="EMBL/GenBank/DDBJ databases">
        <title>Genome assembly of Pristionchus species.</title>
        <authorList>
            <person name="Yoshida K."/>
            <person name="Sommer R.J."/>
        </authorList>
    </citation>
    <scope>NUCLEOTIDE SEQUENCE</scope>
    <source>
        <strain evidence="1">RS5133</strain>
    </source>
</reference>
<gene>
    <name evidence="1" type="ORF">PFISCL1PPCAC_6233</name>
</gene>
<dbReference type="EMBL" id="BTSY01000002">
    <property type="protein sequence ID" value="GMT14936.1"/>
    <property type="molecule type" value="Genomic_DNA"/>
</dbReference>
<feature type="non-terminal residue" evidence="1">
    <location>
        <position position="1"/>
    </location>
</feature>
<comment type="caution">
    <text evidence="1">The sequence shown here is derived from an EMBL/GenBank/DDBJ whole genome shotgun (WGS) entry which is preliminary data.</text>
</comment>
<dbReference type="Proteomes" id="UP001432322">
    <property type="component" value="Unassembled WGS sequence"/>
</dbReference>